<gene>
    <name evidence="1" type="ORF">Pcinc_025833</name>
</gene>
<name>A0AAE1KD72_PETCI</name>
<evidence type="ECO:0008006" key="3">
    <source>
        <dbReference type="Google" id="ProtNLM"/>
    </source>
</evidence>
<dbReference type="InterPro" id="IPR010828">
    <property type="entry name" value="Atf2/Sli1-like"/>
</dbReference>
<accession>A0AAE1KD72</accession>
<dbReference type="PANTHER" id="PTHR28037:SF1">
    <property type="entry name" value="ALCOHOL O-ACETYLTRANSFERASE 1-RELATED"/>
    <property type="match status" value="1"/>
</dbReference>
<dbReference type="InterPro" id="IPR023213">
    <property type="entry name" value="CAT-like_dom_sf"/>
</dbReference>
<dbReference type="Gene3D" id="3.30.559.30">
    <property type="entry name" value="Nonribosomal peptide synthetase, condensation domain"/>
    <property type="match status" value="1"/>
</dbReference>
<protein>
    <recommendedName>
        <fullName evidence="3">Condensation domain-containing protein</fullName>
    </recommendedName>
</protein>
<dbReference type="EMBL" id="JAWQEG010002943">
    <property type="protein sequence ID" value="KAK3868795.1"/>
    <property type="molecule type" value="Genomic_DNA"/>
</dbReference>
<evidence type="ECO:0000313" key="2">
    <source>
        <dbReference type="Proteomes" id="UP001286313"/>
    </source>
</evidence>
<dbReference type="InterPro" id="IPR052058">
    <property type="entry name" value="Alcohol_O-acetyltransferase"/>
</dbReference>
<dbReference type="Pfam" id="PF07247">
    <property type="entry name" value="AATase"/>
    <property type="match status" value="1"/>
</dbReference>
<dbReference type="AlphaFoldDB" id="A0AAE1KD72"/>
<reference evidence="1" key="1">
    <citation type="submission" date="2023-10" db="EMBL/GenBank/DDBJ databases">
        <title>Genome assemblies of two species of porcelain crab, Petrolisthes cinctipes and Petrolisthes manimaculis (Anomura: Porcellanidae).</title>
        <authorList>
            <person name="Angst P."/>
        </authorList>
    </citation>
    <scope>NUCLEOTIDE SEQUENCE</scope>
    <source>
        <strain evidence="1">PB745_01</strain>
        <tissue evidence="1">Gill</tissue>
    </source>
</reference>
<proteinExistence type="predicted"/>
<sequence length="464" mass="53600">MRSAKELEEEEDQMWLRPAGYKEEYFEVGHQLGFFQTNYNLSICSTKPLDHTLFTKVLTHLFWKVPVLRVCLGRRQGQLWLKKMRGCILDLKVLNEGELEKERERLMTYTFNTDEGPMWCMSVVPEQPQESHHHYQLLFGTHHTIADGCTNIRICHMLHEILNDILTGRTVDDKEQLGQYLDDHLAKQLYEEKKMKLLQDPELLSKCREQLAEATITHPHLLDLLPSPRYDCGRNHCVKQDLDENLTKAFINKCKCEGVSFHSGFTGVVNAAIMRILEDAGKGQSQYNFVASHDLNIRRYYPGNLSQVLGIHLPIFLFLLPFKVSKDFVDNFWPHIKSFHQDLHHELRTGGPMQAVALRLMQKSKSENYAEYFRTSGSPNYYYAISNLGDVTSLMPGEGEVVKVKGLNRVSSIRSNATIMCFFVHTYKGICSISLVYSSRFMDHHIARKLLDQMKTTLTEVCSM</sequence>
<keyword evidence="2" id="KW-1185">Reference proteome</keyword>
<dbReference type="PANTHER" id="PTHR28037">
    <property type="entry name" value="ALCOHOL O-ACETYLTRANSFERASE 1-RELATED"/>
    <property type="match status" value="1"/>
</dbReference>
<dbReference type="SUPFAM" id="SSF52777">
    <property type="entry name" value="CoA-dependent acyltransferases"/>
    <property type="match status" value="1"/>
</dbReference>
<dbReference type="Gene3D" id="3.30.559.10">
    <property type="entry name" value="Chloramphenicol acetyltransferase-like domain"/>
    <property type="match status" value="1"/>
</dbReference>
<comment type="caution">
    <text evidence="1">The sequence shown here is derived from an EMBL/GenBank/DDBJ whole genome shotgun (WGS) entry which is preliminary data.</text>
</comment>
<dbReference type="Proteomes" id="UP001286313">
    <property type="component" value="Unassembled WGS sequence"/>
</dbReference>
<organism evidence="1 2">
    <name type="scientific">Petrolisthes cinctipes</name>
    <name type="common">Flat porcelain crab</name>
    <dbReference type="NCBI Taxonomy" id="88211"/>
    <lineage>
        <taxon>Eukaryota</taxon>
        <taxon>Metazoa</taxon>
        <taxon>Ecdysozoa</taxon>
        <taxon>Arthropoda</taxon>
        <taxon>Crustacea</taxon>
        <taxon>Multicrustacea</taxon>
        <taxon>Malacostraca</taxon>
        <taxon>Eumalacostraca</taxon>
        <taxon>Eucarida</taxon>
        <taxon>Decapoda</taxon>
        <taxon>Pleocyemata</taxon>
        <taxon>Anomura</taxon>
        <taxon>Galatheoidea</taxon>
        <taxon>Porcellanidae</taxon>
        <taxon>Petrolisthes</taxon>
    </lineage>
</organism>
<evidence type="ECO:0000313" key="1">
    <source>
        <dbReference type="EMBL" id="KAK3868795.1"/>
    </source>
</evidence>